<dbReference type="InterPro" id="IPR036291">
    <property type="entry name" value="NAD(P)-bd_dom_sf"/>
</dbReference>
<proteinExistence type="predicted"/>
<keyword evidence="1" id="KW-1133">Transmembrane helix</keyword>
<name>A0ABV9ZBS0_9PSEU</name>
<dbReference type="InterPro" id="IPR003032">
    <property type="entry name" value="Ryanodine_rcpt"/>
</dbReference>
<dbReference type="InterPro" id="IPR003148">
    <property type="entry name" value="RCK_N"/>
</dbReference>
<keyword evidence="5" id="KW-1185">Reference proteome</keyword>
<feature type="transmembrane region" description="Helical" evidence="1">
    <location>
        <begin position="21"/>
        <end position="42"/>
    </location>
</feature>
<evidence type="ECO:0000259" key="3">
    <source>
        <dbReference type="Pfam" id="PF02254"/>
    </source>
</evidence>
<feature type="domain" description="RCK N-terminal" evidence="3">
    <location>
        <begin position="125"/>
        <end position="215"/>
    </location>
</feature>
<gene>
    <name evidence="4" type="ORF">ACFPK1_12495</name>
</gene>
<dbReference type="Pfam" id="PF02254">
    <property type="entry name" value="TrkA_N"/>
    <property type="match status" value="1"/>
</dbReference>
<protein>
    <submittedName>
        <fullName evidence="4">RyR domain-containing protein</fullName>
    </submittedName>
</protein>
<dbReference type="Gene3D" id="6.20.350.10">
    <property type="match status" value="1"/>
</dbReference>
<dbReference type="RefSeq" id="WP_378021244.1">
    <property type="nucleotide sequence ID" value="NZ_JBHSKG010000005.1"/>
</dbReference>
<evidence type="ECO:0000259" key="2">
    <source>
        <dbReference type="Pfam" id="PF02026"/>
    </source>
</evidence>
<organism evidence="4 5">
    <name type="scientific">Actinomycetospora rhizophila</name>
    <dbReference type="NCBI Taxonomy" id="1416876"/>
    <lineage>
        <taxon>Bacteria</taxon>
        <taxon>Bacillati</taxon>
        <taxon>Actinomycetota</taxon>
        <taxon>Actinomycetes</taxon>
        <taxon>Pseudonocardiales</taxon>
        <taxon>Pseudonocardiaceae</taxon>
        <taxon>Actinomycetospora</taxon>
    </lineage>
</organism>
<dbReference type="EMBL" id="JBHSKG010000005">
    <property type="protein sequence ID" value="MFC5139053.1"/>
    <property type="molecule type" value="Genomic_DNA"/>
</dbReference>
<dbReference type="Pfam" id="PF02026">
    <property type="entry name" value="RyR"/>
    <property type="match status" value="1"/>
</dbReference>
<sequence>MSEPIGPRASSARRRSTETEALVRLGVGVIALAAIVLGIVGFERFLPAPGIEAGQGWTDILYYTLQLFLLDSAPLQQASNLPVELDVARFLAPSTTFLAVWLTAKAVYDSTYNAVRARRLRDHTVVCGSGTAALLLARTVTEEGRTCVVVDGSTPGAGGLRHTDTTKADARVLGVDGDPRDVDVLREARVHRAREIVVITGDSTQNADVTVGLRSALAGLEEPPRCFLEMTSSALGAALTAHELTSDSRVRVEVFVPTTRAARRMLDVHLPSPGHEGSVLVAGSGAQFDAVVHEVGRRGDHADDPISWAAVTPADAAHLEPPADLAVAVVCLDDDLMAVQVGLRLMRTVRDRSVDVVVAVSSSTALGGAVTGSDFAVSSVGRARFHLFNTTDYVYSVTALREGLYSDMARAAHDAYVRNARSRGETMDDNPSTVPWEQLPEDLRQANLAQAFSVSDKLRALGCAVIPLDETDGWFEFDEEEIDQLARNEHERWVRERQRRGWRQGARDDAALTHPDLVGWDRLTEKARQKDRDAVAAIPQQLRQAGLQIIRGGPGDGRHQ</sequence>
<keyword evidence="1" id="KW-0812">Transmembrane</keyword>
<comment type="caution">
    <text evidence="4">The sequence shown here is derived from an EMBL/GenBank/DDBJ whole genome shotgun (WGS) entry which is preliminary data.</text>
</comment>
<reference evidence="5" key="1">
    <citation type="journal article" date="2019" name="Int. J. Syst. Evol. Microbiol.">
        <title>The Global Catalogue of Microorganisms (GCM) 10K type strain sequencing project: providing services to taxonomists for standard genome sequencing and annotation.</title>
        <authorList>
            <consortium name="The Broad Institute Genomics Platform"/>
            <consortium name="The Broad Institute Genome Sequencing Center for Infectious Disease"/>
            <person name="Wu L."/>
            <person name="Ma J."/>
        </authorList>
    </citation>
    <scope>NUCLEOTIDE SEQUENCE [LARGE SCALE GENOMIC DNA]</scope>
    <source>
        <strain evidence="5">XZYJ18</strain>
    </source>
</reference>
<evidence type="ECO:0000313" key="4">
    <source>
        <dbReference type="EMBL" id="MFC5139053.1"/>
    </source>
</evidence>
<dbReference type="PANTHER" id="PTHR43833:SF11">
    <property type="entry name" value="VOLTAGE-GATED POTASSIUM CHANNEL KCH"/>
    <property type="match status" value="1"/>
</dbReference>
<evidence type="ECO:0000256" key="1">
    <source>
        <dbReference type="SAM" id="Phobius"/>
    </source>
</evidence>
<accession>A0ABV9ZBS0</accession>
<dbReference type="PANTHER" id="PTHR43833">
    <property type="entry name" value="POTASSIUM CHANNEL PROTEIN 2-RELATED-RELATED"/>
    <property type="match status" value="1"/>
</dbReference>
<dbReference type="Proteomes" id="UP001596175">
    <property type="component" value="Unassembled WGS sequence"/>
</dbReference>
<dbReference type="SUPFAM" id="SSF51735">
    <property type="entry name" value="NAD(P)-binding Rossmann-fold domains"/>
    <property type="match status" value="1"/>
</dbReference>
<keyword evidence="1" id="KW-0472">Membrane</keyword>
<dbReference type="InterPro" id="IPR050721">
    <property type="entry name" value="Trk_Ktr_HKT_K-transport"/>
</dbReference>
<feature type="domain" description="Ryanodine receptor Ryr" evidence="2">
    <location>
        <begin position="480"/>
        <end position="549"/>
    </location>
</feature>
<evidence type="ECO:0000313" key="5">
    <source>
        <dbReference type="Proteomes" id="UP001596175"/>
    </source>
</evidence>
<dbReference type="Gene3D" id="3.40.50.720">
    <property type="entry name" value="NAD(P)-binding Rossmann-like Domain"/>
    <property type="match status" value="1"/>
</dbReference>